<proteinExistence type="predicted"/>
<dbReference type="PANTHER" id="PTHR43646:SF2">
    <property type="entry name" value="GLYCOSYLTRANSFERASE 2-LIKE DOMAIN-CONTAINING PROTEIN"/>
    <property type="match status" value="1"/>
</dbReference>
<keyword evidence="5" id="KW-0472">Membrane</keyword>
<dbReference type="EMBL" id="CP001101">
    <property type="protein sequence ID" value="ACE03892.1"/>
    <property type="molecule type" value="Genomic_DNA"/>
</dbReference>
<dbReference type="InterPro" id="IPR029044">
    <property type="entry name" value="Nucleotide-diphossugar_trans"/>
</dbReference>
<evidence type="ECO:0000256" key="2">
    <source>
        <dbReference type="ARBA" id="ARBA00022475"/>
    </source>
</evidence>
<dbReference type="STRING" id="331678.Cphamn1_0947"/>
<accession>B3EPL4</accession>
<dbReference type="Gene3D" id="3.90.550.10">
    <property type="entry name" value="Spore Coat Polysaccharide Biosynthesis Protein SpsA, Chain A"/>
    <property type="match status" value="1"/>
</dbReference>
<dbReference type="AlphaFoldDB" id="B3EPL4"/>
<dbReference type="KEGG" id="cpb:Cphamn1_0947"/>
<dbReference type="PANTHER" id="PTHR43646">
    <property type="entry name" value="GLYCOSYLTRANSFERASE"/>
    <property type="match status" value="1"/>
</dbReference>
<evidence type="ECO:0000313" key="7">
    <source>
        <dbReference type="EMBL" id="ACE03892.1"/>
    </source>
</evidence>
<dbReference type="Pfam" id="PF00535">
    <property type="entry name" value="Glycos_transf_2"/>
    <property type="match status" value="1"/>
</dbReference>
<dbReference type="eggNOG" id="COG1215">
    <property type="taxonomic scope" value="Bacteria"/>
</dbReference>
<feature type="domain" description="Glycosyltransferase 2-like" evidence="6">
    <location>
        <begin position="4"/>
        <end position="114"/>
    </location>
</feature>
<organism evidence="7">
    <name type="scientific">Chlorobium phaeobacteroides (strain BS1)</name>
    <dbReference type="NCBI Taxonomy" id="331678"/>
    <lineage>
        <taxon>Bacteria</taxon>
        <taxon>Pseudomonadati</taxon>
        <taxon>Chlorobiota</taxon>
        <taxon>Chlorobiia</taxon>
        <taxon>Chlorobiales</taxon>
        <taxon>Chlorobiaceae</taxon>
        <taxon>Chlorobium/Pelodictyon group</taxon>
        <taxon>Chlorobium</taxon>
    </lineage>
</organism>
<evidence type="ECO:0000259" key="6">
    <source>
        <dbReference type="Pfam" id="PF00535"/>
    </source>
</evidence>
<dbReference type="SUPFAM" id="SSF53448">
    <property type="entry name" value="Nucleotide-diphospho-sugar transferases"/>
    <property type="match status" value="1"/>
</dbReference>
<name>B3EPL4_CHLPB</name>
<dbReference type="HOGENOM" id="CLU_025996_17_3_10"/>
<gene>
    <name evidence="7" type="ordered locus">Cphamn1_0947</name>
</gene>
<dbReference type="OrthoDB" id="9810303at2"/>
<evidence type="ECO:0000256" key="4">
    <source>
        <dbReference type="ARBA" id="ARBA00022679"/>
    </source>
</evidence>
<evidence type="ECO:0000256" key="5">
    <source>
        <dbReference type="ARBA" id="ARBA00023136"/>
    </source>
</evidence>
<keyword evidence="2" id="KW-1003">Cell membrane</keyword>
<dbReference type="NCBIfam" id="TIGR04283">
    <property type="entry name" value="glyco_like_mftF"/>
    <property type="match status" value="1"/>
</dbReference>
<dbReference type="CAZy" id="GT2">
    <property type="family name" value="Glycosyltransferase Family 2"/>
</dbReference>
<dbReference type="GO" id="GO:0016757">
    <property type="term" value="F:glycosyltransferase activity"/>
    <property type="evidence" value="ECO:0007669"/>
    <property type="project" value="UniProtKB-KW"/>
</dbReference>
<protein>
    <submittedName>
        <fullName evidence="7">Glycosyl transferase family 2</fullName>
    </submittedName>
</protein>
<dbReference type="InterPro" id="IPR026461">
    <property type="entry name" value="Trfase_2_rSAM/seldom_assoc"/>
</dbReference>
<comment type="subcellular location">
    <subcellularLocation>
        <location evidence="1">Cell membrane</location>
    </subcellularLocation>
</comment>
<evidence type="ECO:0000256" key="1">
    <source>
        <dbReference type="ARBA" id="ARBA00004236"/>
    </source>
</evidence>
<evidence type="ECO:0000256" key="3">
    <source>
        <dbReference type="ARBA" id="ARBA00022676"/>
    </source>
</evidence>
<dbReference type="GO" id="GO:0005886">
    <property type="term" value="C:plasma membrane"/>
    <property type="evidence" value="ECO:0007669"/>
    <property type="project" value="UniProtKB-SubCell"/>
</dbReference>
<dbReference type="CDD" id="cd02522">
    <property type="entry name" value="GT_2_like_a"/>
    <property type="match status" value="1"/>
</dbReference>
<dbReference type="InterPro" id="IPR001173">
    <property type="entry name" value="Glyco_trans_2-like"/>
</dbReference>
<keyword evidence="4 7" id="KW-0808">Transferase</keyword>
<reference evidence="7" key="1">
    <citation type="submission" date="2008-06" db="EMBL/GenBank/DDBJ databases">
        <title>Complete sequence of Chlorobium phaeobacteroides BS1.</title>
        <authorList>
            <consortium name="US DOE Joint Genome Institute"/>
            <person name="Lucas S."/>
            <person name="Copeland A."/>
            <person name="Lapidus A."/>
            <person name="Glavina del Rio T."/>
            <person name="Dalin E."/>
            <person name="Tice H."/>
            <person name="Bruce D."/>
            <person name="Goodwin L."/>
            <person name="Pitluck S."/>
            <person name="Schmutz J."/>
            <person name="Larimer F."/>
            <person name="Land M."/>
            <person name="Hauser L."/>
            <person name="Kyrpides N."/>
            <person name="Ovchinnikova G."/>
            <person name="Li T."/>
            <person name="Liu Z."/>
            <person name="Zhao F."/>
            <person name="Overmann J."/>
            <person name="Bryant D.A."/>
            <person name="Richardson P."/>
        </authorList>
    </citation>
    <scope>NUCLEOTIDE SEQUENCE [LARGE SCALE GENOMIC DNA]</scope>
    <source>
        <strain evidence="7">BS1</strain>
    </source>
</reference>
<keyword evidence="3" id="KW-0328">Glycosyltransferase</keyword>
<sequence>MNLSIIIPTYNEEKNIADILSSLCKATEKRNDVEIIVSDASDDNTQRIASEFCVTVCRSPKGRAAQMNRGAERATGEMLYFLHADTLPPAGFIDTILSAKQSGKEAGCFQLTFDDPHWLMQTYGWFTRLPLTLCRGGDQSLFIMSDLFKRIGGFNEELRVMEDIEIIERISTHSTFTILNDRVITSARKYAVNGRIRLQVIFGLIHLLYSLGFDQDIIADYYAHTVD</sequence>